<evidence type="ECO:0000313" key="2">
    <source>
        <dbReference type="Proteomes" id="UP000054815"/>
    </source>
</evidence>
<dbReference type="AlphaFoldDB" id="A0A0V0YCL6"/>
<name>A0A0V0YCL6_TRIPS</name>
<dbReference type="Proteomes" id="UP000054815">
    <property type="component" value="Unassembled WGS sequence"/>
</dbReference>
<accession>A0A0V0YCL6</accession>
<protein>
    <submittedName>
        <fullName evidence="1">Uncharacterized protein</fullName>
    </submittedName>
</protein>
<proteinExistence type="predicted"/>
<sequence>MASRVTHDDLLALHNHGMSWLRVDGVHKGSRRMDTPVYDGDGSKRPLDWMKILRQTCKLMS</sequence>
<gene>
    <name evidence="1" type="ORF">T4E_10041</name>
</gene>
<evidence type="ECO:0000313" key="1">
    <source>
        <dbReference type="EMBL" id="KRX97863.1"/>
    </source>
</evidence>
<organism evidence="1 2">
    <name type="scientific">Trichinella pseudospiralis</name>
    <name type="common">Parasitic roundworm</name>
    <dbReference type="NCBI Taxonomy" id="6337"/>
    <lineage>
        <taxon>Eukaryota</taxon>
        <taxon>Metazoa</taxon>
        <taxon>Ecdysozoa</taxon>
        <taxon>Nematoda</taxon>
        <taxon>Enoplea</taxon>
        <taxon>Dorylaimia</taxon>
        <taxon>Trichinellida</taxon>
        <taxon>Trichinellidae</taxon>
        <taxon>Trichinella</taxon>
    </lineage>
</organism>
<dbReference type="EMBL" id="JYDU01000027">
    <property type="protein sequence ID" value="KRX97863.1"/>
    <property type="molecule type" value="Genomic_DNA"/>
</dbReference>
<comment type="caution">
    <text evidence="1">The sequence shown here is derived from an EMBL/GenBank/DDBJ whole genome shotgun (WGS) entry which is preliminary data.</text>
</comment>
<reference evidence="1 2" key="1">
    <citation type="submission" date="2015-01" db="EMBL/GenBank/DDBJ databases">
        <title>Evolution of Trichinella species and genotypes.</title>
        <authorList>
            <person name="Korhonen P.K."/>
            <person name="Edoardo P."/>
            <person name="Giuseppe L.R."/>
            <person name="Gasser R.B."/>
        </authorList>
    </citation>
    <scope>NUCLEOTIDE SEQUENCE [LARGE SCALE GENOMIC DNA]</scope>
    <source>
        <strain evidence="1">ISS141</strain>
    </source>
</reference>